<evidence type="ECO:0000259" key="4">
    <source>
        <dbReference type="PROSITE" id="PS01124"/>
    </source>
</evidence>
<keyword evidence="1" id="KW-0805">Transcription regulation</keyword>
<accession>A0ABS3U4K3</accession>
<evidence type="ECO:0000313" key="6">
    <source>
        <dbReference type="Proteomes" id="UP000681341"/>
    </source>
</evidence>
<feature type="domain" description="HTH araC/xylS-type" evidence="4">
    <location>
        <begin position="143"/>
        <end position="242"/>
    </location>
</feature>
<keyword evidence="6" id="KW-1185">Reference proteome</keyword>
<proteinExistence type="predicted"/>
<evidence type="ECO:0000313" key="5">
    <source>
        <dbReference type="EMBL" id="MBO3733704.1"/>
    </source>
</evidence>
<reference evidence="5 6" key="1">
    <citation type="submission" date="2021-03" db="EMBL/GenBank/DDBJ databases">
        <title>Glycomyces sp. nov., a novel actinomycete isolated from soil.</title>
        <authorList>
            <person name="Yang X."/>
            <person name="Xu X."/>
        </authorList>
    </citation>
    <scope>NUCLEOTIDE SEQUENCE [LARGE SCALE GENOMIC DNA]</scope>
    <source>
        <strain evidence="5 6">NEAU-S30</strain>
    </source>
</reference>
<dbReference type="Proteomes" id="UP000681341">
    <property type="component" value="Unassembled WGS sequence"/>
</dbReference>
<dbReference type="InterPro" id="IPR018060">
    <property type="entry name" value="HTH_AraC"/>
</dbReference>
<organism evidence="5 6">
    <name type="scientific">Glycomyces niveus</name>
    <dbReference type="NCBI Taxonomy" id="2820287"/>
    <lineage>
        <taxon>Bacteria</taxon>
        <taxon>Bacillati</taxon>
        <taxon>Actinomycetota</taxon>
        <taxon>Actinomycetes</taxon>
        <taxon>Glycomycetales</taxon>
        <taxon>Glycomycetaceae</taxon>
        <taxon>Glycomyces</taxon>
    </lineage>
</organism>
<name>A0ABS3U4K3_9ACTN</name>
<dbReference type="Pfam" id="PF12833">
    <property type="entry name" value="HTH_18"/>
    <property type="match status" value="1"/>
</dbReference>
<dbReference type="InterPro" id="IPR050204">
    <property type="entry name" value="AraC_XylS_family_regulators"/>
</dbReference>
<comment type="caution">
    <text evidence="5">The sequence shown here is derived from an EMBL/GenBank/DDBJ whole genome shotgun (WGS) entry which is preliminary data.</text>
</comment>
<dbReference type="Pfam" id="PF20240">
    <property type="entry name" value="DUF6597"/>
    <property type="match status" value="1"/>
</dbReference>
<dbReference type="Gene3D" id="1.10.10.60">
    <property type="entry name" value="Homeodomain-like"/>
    <property type="match status" value="1"/>
</dbReference>
<evidence type="ECO:0000256" key="1">
    <source>
        <dbReference type="ARBA" id="ARBA00023015"/>
    </source>
</evidence>
<protein>
    <submittedName>
        <fullName evidence="5">Helix-turn-helix transcriptional regulator</fullName>
    </submittedName>
</protein>
<dbReference type="RefSeq" id="WP_208496669.1">
    <property type="nucleotide sequence ID" value="NZ_JAGFNP010000006.1"/>
</dbReference>
<keyword evidence="3" id="KW-0804">Transcription</keyword>
<evidence type="ECO:0000256" key="2">
    <source>
        <dbReference type="ARBA" id="ARBA00023125"/>
    </source>
</evidence>
<dbReference type="PANTHER" id="PTHR46796">
    <property type="entry name" value="HTH-TYPE TRANSCRIPTIONAL ACTIVATOR RHAS-RELATED"/>
    <property type="match status" value="1"/>
</dbReference>
<dbReference type="SMART" id="SM00342">
    <property type="entry name" value="HTH_ARAC"/>
    <property type="match status" value="1"/>
</dbReference>
<dbReference type="PROSITE" id="PS01124">
    <property type="entry name" value="HTH_ARAC_FAMILY_2"/>
    <property type="match status" value="1"/>
</dbReference>
<sequence length="242" mass="26053">MAAQPGYEERALQGTLRPWSPCVWVRRASSAAALARVVPDGCTDLLWRRGRLEVAGPDTGHRDVAIDPGELIVGVRLRPSAARPLLGDLPATEVTDAQPVLRDLWGDAALQLSASIAAESDPWRIGAALAAALGDRCRANAPDEVAIAVADALDRPRPPAIGSLAWELGYSERHLRRRVQAATGYGPKTLEQILRFRRALAAASDAPDWSRIAAEQGYADQAHLSRQVRRWSGATPRSLAQA</sequence>
<gene>
    <name evidence="5" type="ORF">J5V16_12780</name>
</gene>
<dbReference type="PANTHER" id="PTHR46796:SF15">
    <property type="entry name" value="BLL1074 PROTEIN"/>
    <property type="match status" value="1"/>
</dbReference>
<dbReference type="EMBL" id="JAGFNP010000006">
    <property type="protein sequence ID" value="MBO3733704.1"/>
    <property type="molecule type" value="Genomic_DNA"/>
</dbReference>
<keyword evidence="2" id="KW-0238">DNA-binding</keyword>
<dbReference type="InterPro" id="IPR046532">
    <property type="entry name" value="DUF6597"/>
</dbReference>
<evidence type="ECO:0000256" key="3">
    <source>
        <dbReference type="ARBA" id="ARBA00023163"/>
    </source>
</evidence>